<dbReference type="SUPFAM" id="SSF56436">
    <property type="entry name" value="C-type lectin-like"/>
    <property type="match status" value="1"/>
</dbReference>
<comment type="similarity">
    <text evidence="1">Belongs to the sulfatase-modifying factor family.</text>
</comment>
<dbReference type="InterPro" id="IPR029063">
    <property type="entry name" value="SAM-dependent_MTases_sf"/>
</dbReference>
<dbReference type="Pfam" id="PF03781">
    <property type="entry name" value="FGE-sulfatase"/>
    <property type="match status" value="2"/>
</dbReference>
<evidence type="ECO:0000313" key="4">
    <source>
        <dbReference type="Proteomes" id="UP001497497"/>
    </source>
</evidence>
<feature type="domain" description="Sulfatase-modifying factor enzyme-like" evidence="2">
    <location>
        <begin position="340"/>
        <end position="491"/>
    </location>
</feature>
<accession>A0AAV2IQC8</accession>
<dbReference type="GO" id="GO:0120147">
    <property type="term" value="F:formylglycine-generating oxidase activity"/>
    <property type="evidence" value="ECO:0007669"/>
    <property type="project" value="TreeGrafter"/>
</dbReference>
<dbReference type="PANTHER" id="PTHR23150:SF26">
    <property type="entry name" value="GENERIC METHYLTRANSFERASE"/>
    <property type="match status" value="1"/>
</dbReference>
<dbReference type="EMBL" id="CAXITT010001157">
    <property type="protein sequence ID" value="CAL1548055.1"/>
    <property type="molecule type" value="Genomic_DNA"/>
</dbReference>
<dbReference type="InterPro" id="IPR016187">
    <property type="entry name" value="CTDL_fold"/>
</dbReference>
<dbReference type="Gene3D" id="3.40.50.150">
    <property type="entry name" value="Vaccinia Virus protein VP39"/>
    <property type="match status" value="1"/>
</dbReference>
<dbReference type="FunFam" id="3.90.1580.10:FF:000008">
    <property type="entry name" value="Predicted protein"/>
    <property type="match status" value="1"/>
</dbReference>
<reference evidence="3 4" key="1">
    <citation type="submission" date="2024-04" db="EMBL/GenBank/DDBJ databases">
        <authorList>
            <consortium name="Genoscope - CEA"/>
            <person name="William W."/>
        </authorList>
    </citation>
    <scope>NUCLEOTIDE SEQUENCE [LARGE SCALE GENOMIC DNA]</scope>
</reference>
<proteinExistence type="inferred from homology"/>
<dbReference type="SUPFAM" id="SSF53335">
    <property type="entry name" value="S-adenosyl-L-methionine-dependent methyltransferases"/>
    <property type="match status" value="1"/>
</dbReference>
<keyword evidence="4" id="KW-1185">Reference proteome</keyword>
<gene>
    <name evidence="3" type="ORF">GSLYS_00021372001</name>
</gene>
<dbReference type="PANTHER" id="PTHR23150">
    <property type="entry name" value="SULFATASE MODIFYING FACTOR 1, 2"/>
    <property type="match status" value="1"/>
</dbReference>
<organism evidence="3 4">
    <name type="scientific">Lymnaea stagnalis</name>
    <name type="common">Great pond snail</name>
    <name type="synonym">Helix stagnalis</name>
    <dbReference type="NCBI Taxonomy" id="6523"/>
    <lineage>
        <taxon>Eukaryota</taxon>
        <taxon>Metazoa</taxon>
        <taxon>Spiralia</taxon>
        <taxon>Lophotrochozoa</taxon>
        <taxon>Mollusca</taxon>
        <taxon>Gastropoda</taxon>
        <taxon>Heterobranchia</taxon>
        <taxon>Euthyneura</taxon>
        <taxon>Panpulmonata</taxon>
        <taxon>Hygrophila</taxon>
        <taxon>Lymnaeoidea</taxon>
        <taxon>Lymnaeidae</taxon>
        <taxon>Lymnaea</taxon>
    </lineage>
</organism>
<protein>
    <recommendedName>
        <fullName evidence="2">Sulfatase-modifying factor enzyme-like domain-containing protein</fullName>
    </recommendedName>
</protein>
<dbReference type="Gene3D" id="3.90.1580.10">
    <property type="entry name" value="paralog of FGE (formylglycine-generating enzyme)"/>
    <property type="match status" value="1"/>
</dbReference>
<sequence>MDILTGNKVFSSLTPINLASCTKEEIIAYFNNSYDLNESIFLGLKDESVMYKCPDRLRLPLVFYYAHTAAVYVNKLMLAGLIKERVNLDFETMFETGVDEMSWDDTENYRMGGSYQWPAISDVVEYRRIVRNLILKVIEDTPLELPITMDSPWWALMMGMEHERIHLETSTVLIRQLPIELVNRPDGWKYGPTKADCTVKANKMVTAASTEVTLGKPSDFPSYGWDNEYGEVVCKVPPFQASQYLITNSEFLKFVEDGGYQSPDLWTEEGWKWVQYREVIHPTFWVCNQGCKSGCGADLATYSHCHMTLMSNGDEPINKKAKCTDFRLRLMFDVIDMAWDWPAEVNYHEAKAFCKWKGPGFRLPVEAEHHVMRGPQLPSSVGPQCDIIFQKSINANLNFQYGSSTPVNLFPPTETGFYDVFGNTWEWVEDHFNGLNGFHTHFLYDDFSSPCFDGKHNIILGGSWISTGDEASRFARYAFRRHFFQHCGFRLCKSLSDQVNLPARVVDTEVFVLGYGVQANKIYLDNNVSLQRVQSTNAVYNYDTLETLEGILELEFGFRDCFAAVVARLCSSYCNHYRVPTNSAVHLGTATGRGSFELSKQFNQVLGVEMCGRLIDAAMRLQNGRHLTLKNSKDVKLEEEYNLDRIIFKQLTWVPNEIDSHDLVLITHLDRVQNPKAWLVRLWEITKPNGIAVIASKDGSWGKERLQHHLHHRLKCVSSQEIPYEDRDGEGNAIVTIWKYK</sequence>
<feature type="domain" description="Sulfatase-modifying factor enzyme-like" evidence="2">
    <location>
        <begin position="202"/>
        <end position="284"/>
    </location>
</feature>
<evidence type="ECO:0000259" key="2">
    <source>
        <dbReference type="Pfam" id="PF03781"/>
    </source>
</evidence>
<evidence type="ECO:0000313" key="3">
    <source>
        <dbReference type="EMBL" id="CAL1548055.1"/>
    </source>
</evidence>
<dbReference type="NCBIfam" id="TIGR04344">
    <property type="entry name" value="ovoA_Nterm"/>
    <property type="match status" value="1"/>
</dbReference>
<comment type="caution">
    <text evidence="3">The sequence shown here is derived from an EMBL/GenBank/DDBJ whole genome shotgun (WGS) entry which is preliminary data.</text>
</comment>
<dbReference type="InterPro" id="IPR051043">
    <property type="entry name" value="Sulfatase_Mod_Factor_Kinase"/>
</dbReference>
<dbReference type="Proteomes" id="UP001497497">
    <property type="component" value="Unassembled WGS sequence"/>
</dbReference>
<dbReference type="InterPro" id="IPR005532">
    <property type="entry name" value="SUMF_dom"/>
</dbReference>
<dbReference type="AlphaFoldDB" id="A0AAV2IQC8"/>
<evidence type="ECO:0000256" key="1">
    <source>
        <dbReference type="ARBA" id="ARBA00005310"/>
    </source>
</evidence>
<dbReference type="InterPro" id="IPR042095">
    <property type="entry name" value="SUMF_sf"/>
</dbReference>
<dbReference type="InterPro" id="IPR027577">
    <property type="entry name" value="OvoA_Nterm"/>
</dbReference>
<name>A0AAV2IQC8_LYMST</name>